<feature type="coiled-coil region" evidence="1">
    <location>
        <begin position="103"/>
        <end position="130"/>
    </location>
</feature>
<dbReference type="EMBL" id="SODZ01000027">
    <property type="protein sequence ID" value="TDX09634.1"/>
    <property type="molecule type" value="Genomic_DNA"/>
</dbReference>
<dbReference type="AlphaFoldDB" id="A0A4R8ED73"/>
<organism evidence="3 4">
    <name type="scientific">Petrotoga sibirica</name>
    <dbReference type="NCBI Taxonomy" id="156202"/>
    <lineage>
        <taxon>Bacteria</taxon>
        <taxon>Thermotogati</taxon>
        <taxon>Thermotogota</taxon>
        <taxon>Thermotogae</taxon>
        <taxon>Petrotogales</taxon>
        <taxon>Petrotogaceae</taxon>
        <taxon>Petrotoga</taxon>
    </lineage>
</organism>
<proteinExistence type="predicted"/>
<evidence type="ECO:0000259" key="2">
    <source>
        <dbReference type="Pfam" id="PF18734"/>
    </source>
</evidence>
<feature type="domain" description="HEPN AbiU2-like" evidence="2">
    <location>
        <begin position="8"/>
        <end position="180"/>
    </location>
</feature>
<accession>A0A4R8ED73</accession>
<dbReference type="Pfam" id="PF18734">
    <property type="entry name" value="HEPN_AbiU2"/>
    <property type="match status" value="1"/>
</dbReference>
<reference evidence="3 4" key="1">
    <citation type="submission" date="2019-03" db="EMBL/GenBank/DDBJ databases">
        <title>Genomic Encyclopedia of Type Strains, Phase IV (KMG-IV): sequencing the most valuable type-strain genomes for metagenomic binning, comparative biology and taxonomic classification.</title>
        <authorList>
            <person name="Goeker M."/>
        </authorList>
    </citation>
    <scope>NUCLEOTIDE SEQUENCE [LARGE SCALE GENOMIC DNA]</scope>
    <source>
        <strain evidence="3 4">DSM 13575</strain>
    </source>
</reference>
<gene>
    <name evidence="3" type="ORF">C8D74_1273</name>
</gene>
<evidence type="ECO:0000313" key="3">
    <source>
        <dbReference type="EMBL" id="TDX09634.1"/>
    </source>
</evidence>
<comment type="caution">
    <text evidence="3">The sequence shown here is derived from an EMBL/GenBank/DDBJ whole genome shotgun (WGS) entry which is preliminary data.</text>
</comment>
<protein>
    <recommendedName>
        <fullName evidence="2">HEPN AbiU2-like domain-containing protein</fullName>
    </recommendedName>
</protein>
<dbReference type="InterPro" id="IPR040704">
    <property type="entry name" value="HEPN_AbiU2"/>
</dbReference>
<evidence type="ECO:0000256" key="1">
    <source>
        <dbReference type="SAM" id="Coils"/>
    </source>
</evidence>
<keyword evidence="4" id="KW-1185">Reference proteome</keyword>
<keyword evidence="1" id="KW-0175">Coiled coil</keyword>
<evidence type="ECO:0000313" key="4">
    <source>
        <dbReference type="Proteomes" id="UP000294817"/>
    </source>
</evidence>
<sequence>MCLEQIENKFKKFREKFIDELKLLDSKYSIFITIQDAKENKIEGLEVAPVFFSVIENSLVSDLIISLSRLYEGYNRDGSNKRKQQQYTIKEFLNFLESHPKFTKKYNIELEQIEAHKNDLEEKKTLIKNIFKWRNKYYAHADFTKLEKIKNTAKVKYEDIRCLIDFAYDILNYYFVQFDGINHGIDLDYNKDLNNLLDMTIRYKKIRKEYFKNRKNIQNFIKSNKTNDVRNFLIKLEQIIFGSLPKGVDRKKET</sequence>
<dbReference type="Proteomes" id="UP000294817">
    <property type="component" value="Unassembled WGS sequence"/>
</dbReference>
<name>A0A4R8ED73_9BACT</name>